<dbReference type="Gene3D" id="1.10.472.20">
    <property type="entry name" value="Nitrile hydratase, beta subunit"/>
    <property type="match status" value="1"/>
</dbReference>
<dbReference type="InterPro" id="IPR023808">
    <property type="entry name" value="Nitrile_Hydratase_acc_put"/>
</dbReference>
<dbReference type="STRING" id="252305.OB2597_14981"/>
<dbReference type="NCBIfam" id="TIGR03889">
    <property type="entry name" value="nitrile_acc"/>
    <property type="match status" value="1"/>
</dbReference>
<comment type="caution">
    <text evidence="2">The sequence shown here is derived from an EMBL/GenBank/DDBJ whole genome shotgun (WGS) entry which is preliminary data.</text>
</comment>
<dbReference type="InterPro" id="IPR008990">
    <property type="entry name" value="Elect_transpt_acc-like_dom_sf"/>
</dbReference>
<evidence type="ECO:0000313" key="3">
    <source>
        <dbReference type="Proteomes" id="UP000004318"/>
    </source>
</evidence>
<evidence type="ECO:0000313" key="2">
    <source>
        <dbReference type="EMBL" id="EAQ01758.1"/>
    </source>
</evidence>
<dbReference type="AlphaFoldDB" id="A3U2F8"/>
<protein>
    <recommendedName>
        <fullName evidence="1">Nitrile hydratase beta subunit-like N-terminal domain-containing protein</fullName>
    </recommendedName>
</protein>
<dbReference type="HOGENOM" id="CLU_148668_1_0_5"/>
<reference evidence="2 3" key="1">
    <citation type="journal article" date="2010" name="J. Bacteriol.">
        <title>Genome sequences of Oceanicola granulosus HTCC2516(T) and Oceanicola batsensis HTCC2597(TDelta).</title>
        <authorList>
            <person name="Thrash J.C."/>
            <person name="Cho J.C."/>
            <person name="Vergin K.L."/>
            <person name="Giovannoni S.J."/>
        </authorList>
    </citation>
    <scope>NUCLEOTIDE SEQUENCE [LARGE SCALE GENOMIC DNA]</scope>
    <source>
        <strain evidence="3">ATCC BAA-863 / DSM 15984 / KCTC 12145 / HTCC2597</strain>
    </source>
</reference>
<dbReference type="EMBL" id="AAMO01000011">
    <property type="protein sequence ID" value="EAQ01758.1"/>
    <property type="molecule type" value="Genomic_DNA"/>
</dbReference>
<name>A3U2F8_PSEBH</name>
<sequence>MPSERMGIPGLTGPEPPHFFAPWQARAFALTLALHESGAFTWREWAAALSARIGRAEPLPGRSGSEAHAESYYRDWLAALSDLLTHKGHADAATIREMAEVWQRAAGNTPHGTPIRYEAGLDRA</sequence>
<accession>A3U2F8</accession>
<keyword evidence="3" id="KW-1185">Reference proteome</keyword>
<dbReference type="Proteomes" id="UP000004318">
    <property type="component" value="Unassembled WGS sequence"/>
</dbReference>
<dbReference type="eggNOG" id="ENOG5032YC0">
    <property type="taxonomic scope" value="Bacteria"/>
</dbReference>
<dbReference type="InterPro" id="IPR042262">
    <property type="entry name" value="CN_hydtase_beta_C"/>
</dbReference>
<dbReference type="SUPFAM" id="SSF50090">
    <property type="entry name" value="Electron transport accessory proteins"/>
    <property type="match status" value="1"/>
</dbReference>
<organism evidence="2 3">
    <name type="scientific">Pseudooceanicola batsensis (strain ATCC BAA-863 / DSM 15984 / KCTC 12145 / HTCC2597)</name>
    <name type="common">Oceanicola batsensis</name>
    <dbReference type="NCBI Taxonomy" id="252305"/>
    <lineage>
        <taxon>Bacteria</taxon>
        <taxon>Pseudomonadati</taxon>
        <taxon>Pseudomonadota</taxon>
        <taxon>Alphaproteobacteria</taxon>
        <taxon>Rhodobacterales</taxon>
        <taxon>Paracoccaceae</taxon>
        <taxon>Pseudooceanicola</taxon>
    </lineage>
</organism>
<feature type="domain" description="Nitrile hydratase beta subunit-like N-terminal" evidence="1">
    <location>
        <begin position="14"/>
        <end position="102"/>
    </location>
</feature>
<evidence type="ECO:0000259" key="1">
    <source>
        <dbReference type="Pfam" id="PF21006"/>
    </source>
</evidence>
<dbReference type="InterPro" id="IPR049054">
    <property type="entry name" value="CN_hydtase_beta-like_N"/>
</dbReference>
<dbReference type="Pfam" id="PF21006">
    <property type="entry name" value="NHase_beta_N"/>
    <property type="match status" value="1"/>
</dbReference>
<gene>
    <name evidence="2" type="ORF">OB2597_14981</name>
</gene>
<dbReference type="RefSeq" id="WP_009807206.1">
    <property type="nucleotide sequence ID" value="NZ_CH724131.1"/>
</dbReference>
<proteinExistence type="predicted"/>